<sequence>MDQGSDADEAALVFTSFFLFWVLTHYPHLSHSQCIYREDETQPKLSSAILHCHKPTPAGVSELAHTEAALEESSKRVVGALYEALSTRDVETVHQLLAPDLEWWFHGPPNHQHLMRLLTGSSSSDDPFHFDPVSIVAFGSTVLVEGYEERRSVAWVHAWVVTDGIITQVREYFNTSVTVTRLSNTDKAAEGPSTSTTAARSVPCTCVWQSKVCESMGKSVPGLLLALQ</sequence>
<reference evidence="1 2" key="1">
    <citation type="journal article" date="2018" name="PLoS Genet.">
        <title>Population sequencing reveals clonal diversity and ancestral inbreeding in the grapevine cultivar Chardonnay.</title>
        <authorList>
            <person name="Roach M.J."/>
            <person name="Johnson D.L."/>
            <person name="Bohlmann J."/>
            <person name="van Vuuren H.J."/>
            <person name="Jones S.J."/>
            <person name="Pretorius I.S."/>
            <person name="Schmidt S.A."/>
            <person name="Borneman A.R."/>
        </authorList>
    </citation>
    <scope>NUCLEOTIDE SEQUENCE [LARGE SCALE GENOMIC DNA]</scope>
    <source>
        <strain evidence="2">cv. Chardonnay</strain>
        <tissue evidence="1">Leaf</tissue>
    </source>
</reference>
<protein>
    <submittedName>
        <fullName evidence="1">Wound-induced protein 1</fullName>
    </submittedName>
</protein>
<comment type="caution">
    <text evidence="1">The sequence shown here is derived from an EMBL/GenBank/DDBJ whole genome shotgun (WGS) entry which is preliminary data.</text>
</comment>
<dbReference type="Pfam" id="PF07107">
    <property type="entry name" value="WI12"/>
    <property type="match status" value="1"/>
</dbReference>
<organism evidence="1 2">
    <name type="scientific">Vitis vinifera</name>
    <name type="common">Grape</name>
    <dbReference type="NCBI Taxonomy" id="29760"/>
    <lineage>
        <taxon>Eukaryota</taxon>
        <taxon>Viridiplantae</taxon>
        <taxon>Streptophyta</taxon>
        <taxon>Embryophyta</taxon>
        <taxon>Tracheophyta</taxon>
        <taxon>Spermatophyta</taxon>
        <taxon>Magnoliopsida</taxon>
        <taxon>eudicotyledons</taxon>
        <taxon>Gunneridae</taxon>
        <taxon>Pentapetalae</taxon>
        <taxon>rosids</taxon>
        <taxon>Vitales</taxon>
        <taxon>Vitaceae</taxon>
        <taxon>Viteae</taxon>
        <taxon>Vitis</taxon>
    </lineage>
</organism>
<gene>
    <name evidence="1" type="primary">WUN1</name>
    <name evidence="1" type="ORF">CK203_008311</name>
</gene>
<dbReference type="SUPFAM" id="SSF54427">
    <property type="entry name" value="NTF2-like"/>
    <property type="match status" value="1"/>
</dbReference>
<dbReference type="PANTHER" id="PTHR33703:SF1">
    <property type="entry name" value="WOUND-INDUCED PROTEIN 1"/>
    <property type="match status" value="1"/>
</dbReference>
<evidence type="ECO:0000313" key="2">
    <source>
        <dbReference type="Proteomes" id="UP000288805"/>
    </source>
</evidence>
<dbReference type="InterPro" id="IPR032710">
    <property type="entry name" value="NTF2-like_dom_sf"/>
</dbReference>
<dbReference type="InterPro" id="IPR009798">
    <property type="entry name" value="Wun1-like"/>
</dbReference>
<dbReference type="AlphaFoldDB" id="A0A438KNE8"/>
<name>A0A438KNE8_VITVI</name>
<dbReference type="Proteomes" id="UP000288805">
    <property type="component" value="Unassembled WGS sequence"/>
</dbReference>
<dbReference type="PANTHER" id="PTHR33703">
    <property type="entry name" value="OS07G0691300 PROTEIN"/>
    <property type="match status" value="1"/>
</dbReference>
<proteinExistence type="predicted"/>
<evidence type="ECO:0000313" key="1">
    <source>
        <dbReference type="EMBL" id="RVX22713.1"/>
    </source>
</evidence>
<dbReference type="Gene3D" id="3.10.450.50">
    <property type="match status" value="1"/>
</dbReference>
<accession>A0A438KNE8</accession>
<dbReference type="EMBL" id="QGNW01000002">
    <property type="protein sequence ID" value="RVX22713.1"/>
    <property type="molecule type" value="Genomic_DNA"/>
</dbReference>